<comment type="function">
    <text evidence="9">ATP-dependent serine protease that mediates the selective degradation of mutant and abnormal proteins as well as certain short-lived regulatory proteins. Required for cellular homeostasis and for survival from DNA damage and developmental changes induced by stress. Degrades polypeptides processively to yield small peptide fragments that are 5 to 10 amino acids long. Binds to DNA in a double-stranded, site-specific manner.</text>
</comment>
<sequence>MEGTNHGQNATRETVREVPLIPSRGMVLFPHMVVPWSVEDPGLVRLVDDALAADRTIAVVPVSPGQREGELDLRPVGTLALILRMAKDDEGHAKLLLQGVSRIRVLKITGDEPYLRANVASVADEVPEGDIEIRALVVNLRQLFVRVLELAPNLPGELGGIVNTVDDPGVLADIVVSHLNIPPEEKQAVLEAFDVKRRLEIALGILAQQHEILELGKKIQGKVKNQVEKTQKEFYLREQLKAIRRELGEGEEGGDEVQEIREKLEAKGLPETAMEEAERELARLARMHPSSSEYTVARTYLDWLAELPWSEATEDHLDIDRAERILDEDHYDLEKVKKRILEYLAVRKLKPDLKGPILCFAGPPGTGKTSLGKSIARAMGRKFLRISLGGVRDEAEIRGHRRTYVGAMPGRIIQGLRKVGVNNPVFMLDEIDKLGMDFRGDPASALLEVLDPEQNATFTDHYLGVEFDLSKVLFIATANVLDAIPGPLLDRMEVIELAGYTLEEKLQIARKYLIPRQLEAHGLTRAHLTFDKRALERLITAYTREAGVRNLEREIAAVCRGVAKEVAKGRTEKVRIRLSSLQEYLGPARYESEVAERTRLPGVATGLAWTPTGGEILFIEATKMKGPNRLILTGKLGEVMKESAQTALSYIHSKAAEYKIPEEAFQDQNIHIHVPAGAIPKDGPSAGVTIAVALLSLFTDRPVRPEVAMTGEISLRGLLLPVGGIKEKVLAAHRAGIKEVILPRRNAKDLEDVPEPVRKALTLHLVSKLDDAAAIAFRGERRKKPRD</sequence>
<dbReference type="InterPro" id="IPR046336">
    <property type="entry name" value="Lon_prtase_N_sf"/>
</dbReference>
<keyword evidence="6 9" id="KW-0720">Serine protease</keyword>
<dbReference type="PROSITE" id="PS51786">
    <property type="entry name" value="LON_PROTEOLYTIC"/>
    <property type="match status" value="1"/>
</dbReference>
<comment type="subcellular location">
    <subcellularLocation>
        <location evidence="1 9 10">Cytoplasm</location>
    </subcellularLocation>
</comment>
<dbReference type="HAMAP" id="MF_01973">
    <property type="entry name" value="lon_bact"/>
    <property type="match status" value="1"/>
</dbReference>
<dbReference type="PRINTS" id="PR00830">
    <property type="entry name" value="ENDOLAPTASE"/>
</dbReference>
<dbReference type="Pfam" id="PF00004">
    <property type="entry name" value="AAA"/>
    <property type="match status" value="1"/>
</dbReference>
<evidence type="ECO:0000256" key="12">
    <source>
        <dbReference type="PIRSR" id="PIRSR001174-2"/>
    </source>
</evidence>
<evidence type="ECO:0000256" key="3">
    <source>
        <dbReference type="ARBA" id="ARBA00022670"/>
    </source>
</evidence>
<dbReference type="InterPro" id="IPR004815">
    <property type="entry name" value="Lon_bac/euk-typ"/>
</dbReference>
<evidence type="ECO:0000256" key="14">
    <source>
        <dbReference type="RuleBase" id="RU000591"/>
    </source>
</evidence>
<evidence type="ECO:0000256" key="6">
    <source>
        <dbReference type="ARBA" id="ARBA00022825"/>
    </source>
</evidence>
<keyword evidence="4 9" id="KW-0547">Nucleotide-binding</keyword>
<accession>A0A6N9TNP2</accession>
<dbReference type="Pfam" id="PF05362">
    <property type="entry name" value="Lon_C"/>
    <property type="match status" value="1"/>
</dbReference>
<dbReference type="Pfam" id="PF02190">
    <property type="entry name" value="LON_substr_bdg"/>
    <property type="match status" value="1"/>
</dbReference>
<keyword evidence="5 9" id="KW-0378">Hydrolase</keyword>
<evidence type="ECO:0000256" key="13">
    <source>
        <dbReference type="PROSITE-ProRule" id="PRU01122"/>
    </source>
</evidence>
<evidence type="ECO:0000256" key="8">
    <source>
        <dbReference type="ARBA" id="ARBA00023016"/>
    </source>
</evidence>
<evidence type="ECO:0000256" key="5">
    <source>
        <dbReference type="ARBA" id="ARBA00022801"/>
    </source>
</evidence>
<dbReference type="SMART" id="SM00382">
    <property type="entry name" value="AAA"/>
    <property type="match status" value="1"/>
</dbReference>
<dbReference type="FunFam" id="3.40.50.300:FF:000382">
    <property type="entry name" value="Lon protease homolog 2, peroxisomal"/>
    <property type="match status" value="1"/>
</dbReference>
<proteinExistence type="evidence at transcript level"/>
<dbReference type="PANTHER" id="PTHR10046">
    <property type="entry name" value="ATP DEPENDENT LON PROTEASE FAMILY MEMBER"/>
    <property type="match status" value="1"/>
</dbReference>
<evidence type="ECO:0000256" key="1">
    <source>
        <dbReference type="ARBA" id="ARBA00004496"/>
    </source>
</evidence>
<evidence type="ECO:0000256" key="7">
    <source>
        <dbReference type="ARBA" id="ARBA00022840"/>
    </source>
</evidence>
<comment type="caution">
    <text evidence="17">The sequence shown here is derived from an EMBL/GenBank/DDBJ whole genome shotgun (WGS) entry which is preliminary data.</text>
</comment>
<dbReference type="Gene3D" id="1.20.58.1480">
    <property type="match status" value="1"/>
</dbReference>
<dbReference type="EMBL" id="JAAGRR010000094">
    <property type="protein sequence ID" value="NDY42875.1"/>
    <property type="molecule type" value="Genomic_DNA"/>
</dbReference>
<dbReference type="Gene3D" id="2.30.130.40">
    <property type="entry name" value="LON domain-like"/>
    <property type="match status" value="1"/>
</dbReference>
<dbReference type="InterPro" id="IPR008269">
    <property type="entry name" value="Lon_proteolytic"/>
</dbReference>
<dbReference type="AlphaFoldDB" id="A0A6N9TNP2"/>
<dbReference type="SUPFAM" id="SSF88697">
    <property type="entry name" value="PUA domain-like"/>
    <property type="match status" value="1"/>
</dbReference>
<dbReference type="PROSITE" id="PS51787">
    <property type="entry name" value="LON_N"/>
    <property type="match status" value="1"/>
</dbReference>
<feature type="domain" description="Lon N-terminal" evidence="16">
    <location>
        <begin position="18"/>
        <end position="210"/>
    </location>
</feature>
<dbReference type="GO" id="GO:0004176">
    <property type="term" value="F:ATP-dependent peptidase activity"/>
    <property type="evidence" value="ECO:0007669"/>
    <property type="project" value="UniProtKB-UniRule"/>
</dbReference>
<dbReference type="PIRSF" id="PIRSF001174">
    <property type="entry name" value="Lon_proteas"/>
    <property type="match status" value="1"/>
</dbReference>
<evidence type="ECO:0000256" key="9">
    <source>
        <dbReference type="HAMAP-Rule" id="MF_01973"/>
    </source>
</evidence>
<dbReference type="InterPro" id="IPR008268">
    <property type="entry name" value="Peptidase_S16_AS"/>
</dbReference>
<dbReference type="Gene3D" id="3.30.230.10">
    <property type="match status" value="1"/>
</dbReference>
<dbReference type="Gene3D" id="3.40.50.300">
    <property type="entry name" value="P-loop containing nucleotide triphosphate hydrolases"/>
    <property type="match status" value="1"/>
</dbReference>
<protein>
    <recommendedName>
        <fullName evidence="9 10">Lon protease</fullName>
        <ecNumber evidence="9 10">3.4.21.53</ecNumber>
    </recommendedName>
    <alternativeName>
        <fullName evidence="9">ATP-dependent protease La</fullName>
    </alternativeName>
</protein>
<keyword evidence="8 9" id="KW-0346">Stress response</keyword>
<dbReference type="GO" id="GO:0004252">
    <property type="term" value="F:serine-type endopeptidase activity"/>
    <property type="evidence" value="ECO:0007669"/>
    <property type="project" value="UniProtKB-UniRule"/>
</dbReference>
<feature type="active site" evidence="9 11">
    <location>
        <position position="685"/>
    </location>
</feature>
<dbReference type="InterPro" id="IPR027065">
    <property type="entry name" value="Lon_Prtase"/>
</dbReference>
<dbReference type="Gene3D" id="1.10.8.60">
    <property type="match status" value="1"/>
</dbReference>
<dbReference type="GO" id="GO:0016887">
    <property type="term" value="F:ATP hydrolysis activity"/>
    <property type="evidence" value="ECO:0007669"/>
    <property type="project" value="UniProtKB-UniRule"/>
</dbReference>
<dbReference type="GO" id="GO:0005737">
    <property type="term" value="C:cytoplasm"/>
    <property type="evidence" value="ECO:0007669"/>
    <property type="project" value="UniProtKB-SubCell"/>
</dbReference>
<comment type="catalytic activity">
    <reaction evidence="9 10 13">
        <text>Hydrolysis of proteins in presence of ATP.</text>
        <dbReference type="EC" id="3.4.21.53"/>
    </reaction>
</comment>
<evidence type="ECO:0000256" key="4">
    <source>
        <dbReference type="ARBA" id="ARBA00022741"/>
    </source>
</evidence>
<dbReference type="InterPro" id="IPR015947">
    <property type="entry name" value="PUA-like_sf"/>
</dbReference>
<dbReference type="SMART" id="SM00464">
    <property type="entry name" value="LON"/>
    <property type="match status" value="1"/>
</dbReference>
<dbReference type="FunFam" id="3.30.230.10:FF:000019">
    <property type="entry name" value="Lon protease homolog 2, peroxisomal"/>
    <property type="match status" value="1"/>
</dbReference>
<dbReference type="InterPro" id="IPR054594">
    <property type="entry name" value="Lon_lid"/>
</dbReference>
<dbReference type="GO" id="GO:0006515">
    <property type="term" value="P:protein quality control for misfolded or incompletely synthesized proteins"/>
    <property type="evidence" value="ECO:0007669"/>
    <property type="project" value="UniProtKB-UniRule"/>
</dbReference>
<comment type="subunit">
    <text evidence="9 10">Homohexamer. Organized in a ring with a central cavity.</text>
</comment>
<dbReference type="Gene3D" id="1.20.5.5270">
    <property type="match status" value="1"/>
</dbReference>
<reference evidence="17 18" key="1">
    <citation type="submission" date="2020-02" db="EMBL/GenBank/DDBJ databases">
        <title>Comparative genomics of sulfur disproportionating microorganisms.</title>
        <authorList>
            <person name="Ward L.M."/>
            <person name="Bertran E."/>
            <person name="Johnston D.T."/>
        </authorList>
    </citation>
    <scope>NUCLEOTIDE SEQUENCE [LARGE SCALE GENOMIC DNA]</scope>
    <source>
        <strain evidence="17 18">DSM 100025</strain>
    </source>
</reference>
<dbReference type="Pfam" id="PF22667">
    <property type="entry name" value="Lon_lid"/>
    <property type="match status" value="1"/>
</dbReference>
<dbReference type="InterPro" id="IPR003111">
    <property type="entry name" value="Lon_prtase_N"/>
</dbReference>
<keyword evidence="2 9" id="KW-0963">Cytoplasm</keyword>
<dbReference type="FunFam" id="1.20.5.5270:FF:000002">
    <property type="entry name" value="Lon protease homolog"/>
    <property type="match status" value="1"/>
</dbReference>
<evidence type="ECO:0000256" key="2">
    <source>
        <dbReference type="ARBA" id="ARBA00022490"/>
    </source>
</evidence>
<evidence type="ECO:0000259" key="16">
    <source>
        <dbReference type="PROSITE" id="PS51787"/>
    </source>
</evidence>
<dbReference type="InterPro" id="IPR027543">
    <property type="entry name" value="Lon_bac"/>
</dbReference>
<evidence type="ECO:0000259" key="15">
    <source>
        <dbReference type="PROSITE" id="PS51786"/>
    </source>
</evidence>
<organism evidence="17 18">
    <name type="scientific">Dissulfurirhabdus thermomarina</name>
    <dbReference type="NCBI Taxonomy" id="1765737"/>
    <lineage>
        <taxon>Bacteria</taxon>
        <taxon>Deltaproteobacteria</taxon>
        <taxon>Dissulfurirhabdaceae</taxon>
        <taxon>Dissulfurirhabdus</taxon>
    </lineage>
</organism>
<evidence type="ECO:0000313" key="17">
    <source>
        <dbReference type="EMBL" id="NDY42875.1"/>
    </source>
</evidence>
<name>A0A6N9TNP2_DISTH</name>
<feature type="domain" description="Lon proteolytic" evidence="15">
    <location>
        <begin position="598"/>
        <end position="779"/>
    </location>
</feature>
<dbReference type="RefSeq" id="WP_163299004.1">
    <property type="nucleotide sequence ID" value="NZ_JAAGRR010000094.1"/>
</dbReference>
<dbReference type="CDD" id="cd19500">
    <property type="entry name" value="RecA-like_Lon"/>
    <property type="match status" value="1"/>
</dbReference>
<comment type="induction">
    <text evidence="9">By heat shock.</text>
</comment>
<comment type="similarity">
    <text evidence="9 10 13 14">Belongs to the peptidase S16 family.</text>
</comment>
<gene>
    <name evidence="9 17" type="primary">lon</name>
    <name evidence="17" type="ORF">G3N55_08465</name>
</gene>
<keyword evidence="18" id="KW-1185">Reference proteome</keyword>
<feature type="active site" evidence="9 11">
    <location>
        <position position="728"/>
    </location>
</feature>
<evidence type="ECO:0000313" key="18">
    <source>
        <dbReference type="Proteomes" id="UP000469346"/>
    </source>
</evidence>
<evidence type="ECO:0000256" key="11">
    <source>
        <dbReference type="PIRSR" id="PIRSR001174-1"/>
    </source>
</evidence>
<dbReference type="GO" id="GO:0034605">
    <property type="term" value="P:cellular response to heat"/>
    <property type="evidence" value="ECO:0007669"/>
    <property type="project" value="UniProtKB-UniRule"/>
</dbReference>
<keyword evidence="3 9" id="KW-0645">Protease</keyword>
<dbReference type="GO" id="GO:0005524">
    <property type="term" value="F:ATP binding"/>
    <property type="evidence" value="ECO:0007669"/>
    <property type="project" value="UniProtKB-UniRule"/>
</dbReference>
<dbReference type="GO" id="GO:0043565">
    <property type="term" value="F:sequence-specific DNA binding"/>
    <property type="evidence" value="ECO:0007669"/>
    <property type="project" value="UniProtKB-UniRule"/>
</dbReference>
<evidence type="ECO:0000256" key="10">
    <source>
        <dbReference type="PIRNR" id="PIRNR001174"/>
    </source>
</evidence>
<dbReference type="InterPro" id="IPR003959">
    <property type="entry name" value="ATPase_AAA_core"/>
</dbReference>
<dbReference type="InterPro" id="IPR014721">
    <property type="entry name" value="Ribsml_uS5_D2-typ_fold_subgr"/>
</dbReference>
<feature type="binding site" evidence="9 12">
    <location>
        <begin position="362"/>
        <end position="369"/>
    </location>
    <ligand>
        <name>ATP</name>
        <dbReference type="ChEBI" id="CHEBI:30616"/>
    </ligand>
</feature>
<dbReference type="InterPro" id="IPR020568">
    <property type="entry name" value="Ribosomal_Su5_D2-typ_SF"/>
</dbReference>
<dbReference type="NCBIfam" id="TIGR00763">
    <property type="entry name" value="lon"/>
    <property type="match status" value="1"/>
</dbReference>
<dbReference type="EC" id="3.4.21.53" evidence="9 10"/>
<dbReference type="SUPFAM" id="SSF54211">
    <property type="entry name" value="Ribosomal protein S5 domain 2-like"/>
    <property type="match status" value="1"/>
</dbReference>
<dbReference type="SUPFAM" id="SSF52540">
    <property type="entry name" value="P-loop containing nucleoside triphosphate hydrolases"/>
    <property type="match status" value="1"/>
</dbReference>
<dbReference type="PROSITE" id="PS01046">
    <property type="entry name" value="LON_SER"/>
    <property type="match status" value="1"/>
</dbReference>
<dbReference type="Proteomes" id="UP000469346">
    <property type="component" value="Unassembled WGS sequence"/>
</dbReference>
<dbReference type="InterPro" id="IPR027417">
    <property type="entry name" value="P-loop_NTPase"/>
</dbReference>
<dbReference type="InterPro" id="IPR003593">
    <property type="entry name" value="AAA+_ATPase"/>
</dbReference>
<keyword evidence="7 9" id="KW-0067">ATP-binding</keyword>